<dbReference type="EMBL" id="JH687812">
    <property type="protein sequence ID" value="EJD39522.1"/>
    <property type="molecule type" value="Genomic_DNA"/>
</dbReference>
<evidence type="ECO:0000256" key="15">
    <source>
        <dbReference type="ARBA" id="ARBA00032739"/>
    </source>
</evidence>
<dbReference type="GO" id="GO:0005743">
    <property type="term" value="C:mitochondrial inner membrane"/>
    <property type="evidence" value="ECO:0007669"/>
    <property type="project" value="UniProtKB-SubCell"/>
</dbReference>
<evidence type="ECO:0000256" key="5">
    <source>
        <dbReference type="ARBA" id="ARBA00011261"/>
    </source>
</evidence>
<reference evidence="18" key="1">
    <citation type="journal article" date="2012" name="Science">
        <title>The Paleozoic origin of enzymatic lignin decomposition reconstructed from 31 fungal genomes.</title>
        <authorList>
            <person name="Floudas D."/>
            <person name="Binder M."/>
            <person name="Riley R."/>
            <person name="Barry K."/>
            <person name="Blanchette R.A."/>
            <person name="Henrissat B."/>
            <person name="Martinez A.T."/>
            <person name="Otillar R."/>
            <person name="Spatafora J.W."/>
            <person name="Yadav J.S."/>
            <person name="Aerts A."/>
            <person name="Benoit I."/>
            <person name="Boyd A."/>
            <person name="Carlson A."/>
            <person name="Copeland A."/>
            <person name="Coutinho P.M."/>
            <person name="de Vries R.P."/>
            <person name="Ferreira P."/>
            <person name="Findley K."/>
            <person name="Foster B."/>
            <person name="Gaskell J."/>
            <person name="Glotzer D."/>
            <person name="Gorecki P."/>
            <person name="Heitman J."/>
            <person name="Hesse C."/>
            <person name="Hori C."/>
            <person name="Igarashi K."/>
            <person name="Jurgens J.A."/>
            <person name="Kallen N."/>
            <person name="Kersten P."/>
            <person name="Kohler A."/>
            <person name="Kuees U."/>
            <person name="Kumar T.K.A."/>
            <person name="Kuo A."/>
            <person name="LaButti K."/>
            <person name="Larrondo L.F."/>
            <person name="Lindquist E."/>
            <person name="Ling A."/>
            <person name="Lombard V."/>
            <person name="Lucas S."/>
            <person name="Lundell T."/>
            <person name="Martin R."/>
            <person name="McLaughlin D.J."/>
            <person name="Morgenstern I."/>
            <person name="Morin E."/>
            <person name="Murat C."/>
            <person name="Nagy L.G."/>
            <person name="Nolan M."/>
            <person name="Ohm R.A."/>
            <person name="Patyshakuliyeva A."/>
            <person name="Rokas A."/>
            <person name="Ruiz-Duenas F.J."/>
            <person name="Sabat G."/>
            <person name="Salamov A."/>
            <person name="Samejima M."/>
            <person name="Schmutz J."/>
            <person name="Slot J.C."/>
            <person name="St John F."/>
            <person name="Stenlid J."/>
            <person name="Sun H."/>
            <person name="Sun S."/>
            <person name="Syed K."/>
            <person name="Tsang A."/>
            <person name="Wiebenga A."/>
            <person name="Young D."/>
            <person name="Pisabarro A."/>
            <person name="Eastwood D.C."/>
            <person name="Martin F."/>
            <person name="Cullen D."/>
            <person name="Grigoriev I.V."/>
            <person name="Hibbett D.S."/>
        </authorList>
    </citation>
    <scope>NUCLEOTIDE SEQUENCE [LARGE SCALE GENOMIC DNA]</scope>
    <source>
        <strain evidence="18">TFB10046</strain>
    </source>
</reference>
<proteinExistence type="inferred from homology"/>
<accession>J0DBZ8</accession>
<evidence type="ECO:0000256" key="11">
    <source>
        <dbReference type="ARBA" id="ARBA00023128"/>
    </source>
</evidence>
<feature type="disulfide bond" evidence="16">
    <location>
        <begin position="5"/>
        <end position="35"/>
    </location>
</feature>
<keyword evidence="9" id="KW-0999">Mitochondrion inner membrane</keyword>
<dbReference type="eggNOG" id="ENOG502S71X">
    <property type="taxonomic scope" value="Eukaryota"/>
</dbReference>
<organism evidence="17 18">
    <name type="scientific">Auricularia subglabra (strain TFB-10046 / SS5)</name>
    <name type="common">White-rot fungus</name>
    <name type="synonym">Auricularia delicata (strain TFB10046)</name>
    <dbReference type="NCBI Taxonomy" id="717982"/>
    <lineage>
        <taxon>Eukaryota</taxon>
        <taxon>Fungi</taxon>
        <taxon>Dikarya</taxon>
        <taxon>Basidiomycota</taxon>
        <taxon>Agaricomycotina</taxon>
        <taxon>Agaricomycetes</taxon>
        <taxon>Auriculariales</taxon>
        <taxon>Auriculariaceae</taxon>
        <taxon>Auricularia</taxon>
    </lineage>
</organism>
<gene>
    <name evidence="17" type="ORF">AURDEDRAFT_21407</name>
</gene>
<dbReference type="InterPro" id="IPR019342">
    <property type="entry name" value="NADH_UbQ_OxRdtase_FeS-su5"/>
</dbReference>
<sequence length="89" mass="10060">GRGRCFPYWQEVLKCYQNTDEPSLCRLRADDYMECLHHRKEIERTKIVRNEFIKQAAHLDREARKSHGIAEGGAIATLGLIDGSASGDG</sequence>
<keyword evidence="11" id="KW-0496">Mitochondrion</keyword>
<comment type="similarity">
    <text evidence="4">Belongs to the complex I NDUFS5 subunit family.</text>
</comment>
<evidence type="ECO:0000256" key="12">
    <source>
        <dbReference type="ARBA" id="ARBA00023136"/>
    </source>
</evidence>
<dbReference type="PANTHER" id="PTHR15224:SF1">
    <property type="entry name" value="NADH DEHYDROGENASE [UBIQUINONE] IRON-SULFUR PROTEIN 5"/>
    <property type="match status" value="1"/>
</dbReference>
<evidence type="ECO:0000256" key="8">
    <source>
        <dbReference type="ARBA" id="ARBA00022660"/>
    </source>
</evidence>
<evidence type="ECO:0000256" key="16">
    <source>
        <dbReference type="PIRSR" id="PIRSR619342-50"/>
    </source>
</evidence>
<dbReference type="GO" id="GO:0005758">
    <property type="term" value="C:mitochondrial intermembrane space"/>
    <property type="evidence" value="ECO:0007669"/>
    <property type="project" value="UniProtKB-SubCell"/>
</dbReference>
<dbReference type="CDD" id="cd24141">
    <property type="entry name" value="NDUFS5-like"/>
    <property type="match status" value="1"/>
</dbReference>
<evidence type="ECO:0000256" key="14">
    <source>
        <dbReference type="ARBA" id="ARBA00031222"/>
    </source>
</evidence>
<dbReference type="OMA" id="SRCFAYW"/>
<dbReference type="InParanoid" id="J0DBZ8"/>
<protein>
    <recommendedName>
        <fullName evidence="6">NADH dehydrogenase [ubiquinone] iron-sulfur protein 5</fullName>
    </recommendedName>
    <alternativeName>
        <fullName evidence="14">Complex I-15 kDa</fullName>
    </alternativeName>
    <alternativeName>
        <fullName evidence="15">NADH-ubiquinone oxidoreductase 15 kDa subunit</fullName>
    </alternativeName>
</protein>
<feature type="non-terminal residue" evidence="17">
    <location>
        <position position="1"/>
    </location>
</feature>
<dbReference type="OrthoDB" id="9992197at2759"/>
<dbReference type="AlphaFoldDB" id="J0DBZ8"/>
<evidence type="ECO:0000256" key="9">
    <source>
        <dbReference type="ARBA" id="ARBA00022792"/>
    </source>
</evidence>
<evidence type="ECO:0000256" key="3">
    <source>
        <dbReference type="ARBA" id="ARBA00004637"/>
    </source>
</evidence>
<name>J0DBZ8_AURST</name>
<evidence type="ECO:0000256" key="6">
    <source>
        <dbReference type="ARBA" id="ARBA00013482"/>
    </source>
</evidence>
<evidence type="ECO:0000256" key="1">
    <source>
        <dbReference type="ARBA" id="ARBA00003195"/>
    </source>
</evidence>
<comment type="subunit">
    <text evidence="5">Mammalian complex I is composed of 45 different subunits. This is a component of the iron-sulfur (IP) fragment of the enzyme.</text>
</comment>
<comment type="subcellular location">
    <subcellularLocation>
        <location evidence="3">Mitochondrion inner membrane</location>
        <topology evidence="3">Peripheral membrane protein</topology>
    </subcellularLocation>
    <subcellularLocation>
        <location evidence="2">Mitochondrion intermembrane space</location>
    </subcellularLocation>
</comment>
<evidence type="ECO:0000313" key="17">
    <source>
        <dbReference type="EMBL" id="EJD39522.1"/>
    </source>
</evidence>
<keyword evidence="13 16" id="KW-1015">Disulfide bond</keyword>
<evidence type="ECO:0000256" key="2">
    <source>
        <dbReference type="ARBA" id="ARBA00004569"/>
    </source>
</evidence>
<feature type="non-terminal residue" evidence="17">
    <location>
        <position position="89"/>
    </location>
</feature>
<evidence type="ECO:0000256" key="7">
    <source>
        <dbReference type="ARBA" id="ARBA00022448"/>
    </source>
</evidence>
<dbReference type="GO" id="GO:0032981">
    <property type="term" value="P:mitochondrial respiratory chain complex I assembly"/>
    <property type="evidence" value="ECO:0007669"/>
    <property type="project" value="TreeGrafter"/>
</dbReference>
<dbReference type="Proteomes" id="UP000006514">
    <property type="component" value="Unassembled WGS sequence"/>
</dbReference>
<evidence type="ECO:0000256" key="10">
    <source>
        <dbReference type="ARBA" id="ARBA00022982"/>
    </source>
</evidence>
<dbReference type="PANTHER" id="PTHR15224">
    <property type="entry name" value="NADH DEHYDROGENASE [UBIQUINONE] IRON-SULFUR PROTEIN 5"/>
    <property type="match status" value="1"/>
</dbReference>
<keyword evidence="10" id="KW-0249">Electron transport</keyword>
<keyword evidence="7" id="KW-0813">Transport</keyword>
<evidence type="ECO:0000313" key="18">
    <source>
        <dbReference type="Proteomes" id="UP000006514"/>
    </source>
</evidence>
<comment type="function">
    <text evidence="1">Accessory subunit of the mitochondrial membrane respiratory chain NADH dehydrogenase (Complex I), that is believed not to be involved in catalysis. Complex I functions in the transfer of electrons from NADH to the respiratory chain. The immediate electron acceptor for the enzyme is believed to be ubiquinone.</text>
</comment>
<keyword evidence="8" id="KW-0679">Respiratory chain</keyword>
<feature type="disulfide bond" evidence="16">
    <location>
        <begin position="15"/>
        <end position="25"/>
    </location>
</feature>
<keyword evidence="12" id="KW-0472">Membrane</keyword>
<evidence type="ECO:0000256" key="13">
    <source>
        <dbReference type="ARBA" id="ARBA00023157"/>
    </source>
</evidence>
<dbReference type="KEGG" id="adl:AURDEDRAFT_21407"/>
<keyword evidence="18" id="KW-1185">Reference proteome</keyword>
<evidence type="ECO:0000256" key="4">
    <source>
        <dbReference type="ARBA" id="ARBA00007372"/>
    </source>
</evidence>